<evidence type="ECO:0000313" key="7">
    <source>
        <dbReference type="EMBL" id="SJM36894.1"/>
    </source>
</evidence>
<dbReference type="SUPFAM" id="SSF46689">
    <property type="entry name" value="Homeodomain-like"/>
    <property type="match status" value="1"/>
</dbReference>
<dbReference type="PANTHER" id="PTHR47506">
    <property type="entry name" value="TRANSCRIPTIONAL REGULATORY PROTEIN"/>
    <property type="match status" value="1"/>
</dbReference>
<dbReference type="RefSeq" id="WP_244152375.1">
    <property type="nucleotide sequence ID" value="NZ_FUGD01000065.1"/>
</dbReference>
<dbReference type="SUPFAM" id="SSF48498">
    <property type="entry name" value="Tetracyclin repressor-like, C-terminal domain"/>
    <property type="match status" value="1"/>
</dbReference>
<evidence type="ECO:0000259" key="6">
    <source>
        <dbReference type="PROSITE" id="PS50977"/>
    </source>
</evidence>
<feature type="compositionally biased region" description="Polar residues" evidence="5">
    <location>
        <begin position="1"/>
        <end position="10"/>
    </location>
</feature>
<keyword evidence="3" id="KW-0804">Transcription</keyword>
<evidence type="ECO:0000313" key="8">
    <source>
        <dbReference type="Proteomes" id="UP000188169"/>
    </source>
</evidence>
<dbReference type="InterPro" id="IPR009057">
    <property type="entry name" value="Homeodomain-like_sf"/>
</dbReference>
<keyword evidence="2 4" id="KW-0238">DNA-binding</keyword>
<feature type="region of interest" description="Disordered" evidence="5">
    <location>
        <begin position="1"/>
        <end position="20"/>
    </location>
</feature>
<name>A0A1R4EEG4_9GAMM</name>
<evidence type="ECO:0000256" key="2">
    <source>
        <dbReference type="ARBA" id="ARBA00023125"/>
    </source>
</evidence>
<protein>
    <submittedName>
        <fullName evidence="7">HTH-type transcriptional repressor NemR</fullName>
    </submittedName>
</protein>
<dbReference type="Pfam" id="PF00440">
    <property type="entry name" value="TetR_N"/>
    <property type="match status" value="1"/>
</dbReference>
<evidence type="ECO:0000256" key="3">
    <source>
        <dbReference type="ARBA" id="ARBA00023163"/>
    </source>
</evidence>
<feature type="domain" description="HTH tetR-type" evidence="6">
    <location>
        <begin position="34"/>
        <end position="94"/>
    </location>
</feature>
<dbReference type="InterPro" id="IPR001647">
    <property type="entry name" value="HTH_TetR"/>
</dbReference>
<gene>
    <name evidence="7" type="primary">nemR</name>
    <name evidence="7" type="ORF">A1019T_00861</name>
</gene>
<dbReference type="AlphaFoldDB" id="A0A1R4EEG4"/>
<dbReference type="PANTHER" id="PTHR47506:SF6">
    <property type="entry name" value="HTH-TYPE TRANSCRIPTIONAL REPRESSOR NEMR"/>
    <property type="match status" value="1"/>
</dbReference>
<proteinExistence type="predicted"/>
<organism evidence="7 8">
    <name type="scientific">Psychrobacter pasteurii</name>
    <dbReference type="NCBI Taxonomy" id="1945520"/>
    <lineage>
        <taxon>Bacteria</taxon>
        <taxon>Pseudomonadati</taxon>
        <taxon>Pseudomonadota</taxon>
        <taxon>Gammaproteobacteria</taxon>
        <taxon>Moraxellales</taxon>
        <taxon>Moraxellaceae</taxon>
        <taxon>Psychrobacter</taxon>
    </lineage>
</organism>
<evidence type="ECO:0000256" key="1">
    <source>
        <dbReference type="ARBA" id="ARBA00023015"/>
    </source>
</evidence>
<dbReference type="STRING" id="1945520.A1019T_00861"/>
<evidence type="ECO:0000256" key="4">
    <source>
        <dbReference type="PROSITE-ProRule" id="PRU00335"/>
    </source>
</evidence>
<reference evidence="8" key="1">
    <citation type="submission" date="2017-02" db="EMBL/GenBank/DDBJ databases">
        <authorList>
            <person name="Mornico D."/>
        </authorList>
    </citation>
    <scope>NUCLEOTIDE SEQUENCE [LARGE SCALE GENOMIC DNA]</scope>
</reference>
<dbReference type="EMBL" id="FUGD01000065">
    <property type="protein sequence ID" value="SJM36894.1"/>
    <property type="molecule type" value="Genomic_DNA"/>
</dbReference>
<accession>A0A1R4EEG4</accession>
<feature type="DNA-binding region" description="H-T-H motif" evidence="4">
    <location>
        <begin position="57"/>
        <end position="76"/>
    </location>
</feature>
<dbReference type="PRINTS" id="PR00455">
    <property type="entry name" value="HTHTETR"/>
</dbReference>
<dbReference type="InterPro" id="IPR011075">
    <property type="entry name" value="TetR_C"/>
</dbReference>
<dbReference type="PROSITE" id="PS50977">
    <property type="entry name" value="HTH_TETR_2"/>
    <property type="match status" value="1"/>
</dbReference>
<dbReference type="GO" id="GO:0003677">
    <property type="term" value="F:DNA binding"/>
    <property type="evidence" value="ECO:0007669"/>
    <property type="project" value="UniProtKB-UniRule"/>
</dbReference>
<dbReference type="InterPro" id="IPR036271">
    <property type="entry name" value="Tet_transcr_reg_TetR-rel_C_sf"/>
</dbReference>
<keyword evidence="1" id="KW-0805">Transcription regulation</keyword>
<sequence length="224" mass="25368">MTSLSTSTFNTPPPAEKNREYLTPDNCGFFQDTSDTKSHLLATGYKLLAHKGFTAVGIKQILDTAGVPKGSFYHYFASKEAFGEAIIKGYFEHYKNRLEAISDQEINAQQKLYNYFQFWYNTQQNECDHEKCLVVKLSGEVSDISDPMREALAGGYMQTINWISKQIKEGWEDGSIPKTENLAAESIAKRWYYAWLGASLIAKTSRSNIPLAEVWQMTTSELGR</sequence>
<evidence type="ECO:0000256" key="5">
    <source>
        <dbReference type="SAM" id="MobiDB-lite"/>
    </source>
</evidence>
<dbReference type="Pfam" id="PF16925">
    <property type="entry name" value="TetR_C_13"/>
    <property type="match status" value="1"/>
</dbReference>
<dbReference type="Proteomes" id="UP000188169">
    <property type="component" value="Unassembled WGS sequence"/>
</dbReference>
<dbReference type="Gene3D" id="1.10.357.10">
    <property type="entry name" value="Tetracycline Repressor, domain 2"/>
    <property type="match status" value="1"/>
</dbReference>
<keyword evidence="8" id="KW-1185">Reference proteome</keyword>